<evidence type="ECO:0000313" key="4">
    <source>
        <dbReference type="Proteomes" id="UP000694480"/>
    </source>
</evidence>
<keyword evidence="4" id="KW-1185">Reference proteome</keyword>
<gene>
    <name evidence="3" type="ORF">IC612_06490</name>
</gene>
<organism evidence="3 4">
    <name type="scientific">Planobacterium oryzisoli</name>
    <dbReference type="NCBI Taxonomy" id="2771435"/>
    <lineage>
        <taxon>Bacteria</taxon>
        <taxon>Pseudomonadati</taxon>
        <taxon>Bacteroidota</taxon>
        <taxon>Flavobacteriia</taxon>
        <taxon>Flavobacteriales</taxon>
        <taxon>Weeksellaceae</taxon>
        <taxon>Chryseobacterium group</taxon>
        <taxon>Chryseobacterium</taxon>
    </lineage>
</organism>
<feature type="transmembrane region" description="Helical" evidence="2">
    <location>
        <begin position="17"/>
        <end position="36"/>
    </location>
</feature>
<dbReference type="Proteomes" id="UP000694480">
    <property type="component" value="Unassembled WGS sequence"/>
</dbReference>
<evidence type="ECO:0000256" key="1">
    <source>
        <dbReference type="SAM" id="MobiDB-lite"/>
    </source>
</evidence>
<name>A0A930YW55_9FLAO</name>
<sequence length="278" mass="29167">MATRTTRTLQETRDRRLSAFLTALFAVLLLIFLYYYNFSRSVESAPSVTTMLLNFGDNTDGNGEIEPANQLGSASSMEQTTTTETAAQAQIQTVEKVLVGTSKTAAVQKASTEPRKTTKPSNTQNTTQRKTVSTSKSSTTSQTKSQGDARGTAAVGNLLKGKGATTGSQGSSTTSGNAGDPVGGSGNGDSRIGVDRKLIGFIPGTMGRGGSQPSHDCDASGTITINYTVDQAGNVTSARRASGLSDPCITAVTVEWVKRYVKAERSTTTSTGSYRITF</sequence>
<reference evidence="3" key="1">
    <citation type="submission" date="2020-11" db="EMBL/GenBank/DDBJ databases">
        <title>Genome seq and assembly of Planobacterium sp.</title>
        <authorList>
            <person name="Chhetri G."/>
        </authorList>
    </citation>
    <scope>NUCLEOTIDE SEQUENCE</scope>
    <source>
        <strain evidence="3">GCR5</strain>
    </source>
</reference>
<proteinExistence type="predicted"/>
<protein>
    <submittedName>
        <fullName evidence="3">Ferric siderophore ABC transporter substrate-binding protein</fullName>
    </submittedName>
</protein>
<dbReference type="RefSeq" id="WP_194739377.1">
    <property type="nucleotide sequence ID" value="NZ_JADKYY010000007.1"/>
</dbReference>
<keyword evidence="2" id="KW-0812">Transmembrane</keyword>
<accession>A0A930YW55</accession>
<keyword evidence="2" id="KW-1133">Transmembrane helix</keyword>
<feature type="region of interest" description="Disordered" evidence="1">
    <location>
        <begin position="105"/>
        <end position="193"/>
    </location>
</feature>
<evidence type="ECO:0000256" key="2">
    <source>
        <dbReference type="SAM" id="Phobius"/>
    </source>
</evidence>
<evidence type="ECO:0000313" key="3">
    <source>
        <dbReference type="EMBL" id="MBF5027445.1"/>
    </source>
</evidence>
<comment type="caution">
    <text evidence="3">The sequence shown here is derived from an EMBL/GenBank/DDBJ whole genome shotgun (WGS) entry which is preliminary data.</text>
</comment>
<feature type="compositionally biased region" description="Low complexity" evidence="1">
    <location>
        <begin position="126"/>
        <end position="146"/>
    </location>
</feature>
<dbReference type="EMBL" id="JADKYY010000007">
    <property type="protein sequence ID" value="MBF5027445.1"/>
    <property type="molecule type" value="Genomic_DNA"/>
</dbReference>
<feature type="region of interest" description="Disordered" evidence="1">
    <location>
        <begin position="63"/>
        <end position="86"/>
    </location>
</feature>
<keyword evidence="2" id="KW-0472">Membrane</keyword>
<feature type="compositionally biased region" description="Low complexity" evidence="1">
    <location>
        <begin position="163"/>
        <end position="176"/>
    </location>
</feature>
<dbReference type="AlphaFoldDB" id="A0A930YW55"/>